<accession>A0A645F278</accession>
<proteinExistence type="predicted"/>
<sequence length="53" mass="6300">MVAHRETAENQMKLWNLNKNITYSLNKAYYREELSVDMFLSVPISLYSRVTCK</sequence>
<protein>
    <submittedName>
        <fullName evidence="1">Uncharacterized protein</fullName>
    </submittedName>
</protein>
<name>A0A645F278_9ZZZZ</name>
<dbReference type="AlphaFoldDB" id="A0A645F278"/>
<organism evidence="1">
    <name type="scientific">bioreactor metagenome</name>
    <dbReference type="NCBI Taxonomy" id="1076179"/>
    <lineage>
        <taxon>unclassified sequences</taxon>
        <taxon>metagenomes</taxon>
        <taxon>ecological metagenomes</taxon>
    </lineage>
</organism>
<gene>
    <name evidence="1" type="ORF">SDC9_155152</name>
</gene>
<comment type="caution">
    <text evidence="1">The sequence shown here is derived from an EMBL/GenBank/DDBJ whole genome shotgun (WGS) entry which is preliminary data.</text>
</comment>
<reference evidence="1" key="1">
    <citation type="submission" date="2019-08" db="EMBL/GenBank/DDBJ databases">
        <authorList>
            <person name="Kucharzyk K."/>
            <person name="Murdoch R.W."/>
            <person name="Higgins S."/>
            <person name="Loffler F."/>
        </authorList>
    </citation>
    <scope>NUCLEOTIDE SEQUENCE</scope>
</reference>
<dbReference type="EMBL" id="VSSQ01053892">
    <property type="protein sequence ID" value="MPN07880.1"/>
    <property type="molecule type" value="Genomic_DNA"/>
</dbReference>
<evidence type="ECO:0000313" key="1">
    <source>
        <dbReference type="EMBL" id="MPN07880.1"/>
    </source>
</evidence>